<dbReference type="Proteomes" id="UP000535543">
    <property type="component" value="Unassembled WGS sequence"/>
</dbReference>
<gene>
    <name evidence="1" type="ORF">FGL95_24645</name>
</gene>
<dbReference type="Gene3D" id="3.30.110.190">
    <property type="match status" value="1"/>
</dbReference>
<name>A0A848KRL6_9NOCA</name>
<dbReference type="Pfam" id="PF14337">
    <property type="entry name" value="Abi_alpha"/>
    <property type="match status" value="1"/>
</dbReference>
<reference evidence="1 2" key="2">
    <citation type="submission" date="2020-06" db="EMBL/GenBank/DDBJ databases">
        <title>Antribacter stalactiti gen. nov., sp. nov., a new member of the family Nacardiaceae isolated from a cave.</title>
        <authorList>
            <person name="Kim I.S."/>
        </authorList>
    </citation>
    <scope>NUCLEOTIDE SEQUENCE [LARGE SCALE GENOMIC DNA]</scope>
    <source>
        <strain evidence="1 2">YC2-7</strain>
    </source>
</reference>
<dbReference type="EMBL" id="VCQU01000010">
    <property type="protein sequence ID" value="NMN98237.1"/>
    <property type="molecule type" value="Genomic_DNA"/>
</dbReference>
<protein>
    <submittedName>
        <fullName evidence="1">DUF4393 domain-containing protein</fullName>
    </submittedName>
</protein>
<keyword evidence="2" id="KW-1185">Reference proteome</keyword>
<evidence type="ECO:0000313" key="1">
    <source>
        <dbReference type="EMBL" id="NMN98237.1"/>
    </source>
</evidence>
<reference evidence="1 2" key="1">
    <citation type="submission" date="2019-05" db="EMBL/GenBank/DDBJ databases">
        <authorList>
            <person name="Lee S.D."/>
        </authorList>
    </citation>
    <scope>NUCLEOTIDE SEQUENCE [LARGE SCALE GENOMIC DNA]</scope>
    <source>
        <strain evidence="1 2">YC2-7</strain>
    </source>
</reference>
<evidence type="ECO:0000313" key="2">
    <source>
        <dbReference type="Proteomes" id="UP000535543"/>
    </source>
</evidence>
<proteinExistence type="predicted"/>
<dbReference type="RefSeq" id="WP_240963284.1">
    <property type="nucleotide sequence ID" value="NZ_VCQU01000010.1"/>
</dbReference>
<accession>A0A848KRL6</accession>
<sequence>MSEKDEDSGLSVGDIAKMGANVADPLGIARLTAASLLRAVNVITKGSVDNASDVASQFATGVPVSEILDSQIEQVRAAAMSALGVEEETQSRSQGAPRGLKRRGDELLYRSWSAAAQANREHPAFDHILSELTPDEARILRFLAVAGAQPSIDIRTNTLFGIGSQRIAAGISFVADMAGCAWPDRAKHYLGNLNRLGLVRFSDEPVVDFRRYYLIEAHPEAVAAMHRVKRAISVYRSIYLSVFGMQFCEEAFTLEGYDAGGWAHRDRGDLYWGKGPRLP</sequence>
<dbReference type="InterPro" id="IPR025506">
    <property type="entry name" value="Abi_alpha"/>
</dbReference>
<dbReference type="AlphaFoldDB" id="A0A848KRL6"/>
<comment type="caution">
    <text evidence="1">The sequence shown here is derived from an EMBL/GenBank/DDBJ whole genome shotgun (WGS) entry which is preliminary data.</text>
</comment>
<organism evidence="1 2">
    <name type="scientific">Antrihabitans stalactiti</name>
    <dbReference type="NCBI Taxonomy" id="2584121"/>
    <lineage>
        <taxon>Bacteria</taxon>
        <taxon>Bacillati</taxon>
        <taxon>Actinomycetota</taxon>
        <taxon>Actinomycetes</taxon>
        <taxon>Mycobacteriales</taxon>
        <taxon>Nocardiaceae</taxon>
        <taxon>Antrihabitans</taxon>
    </lineage>
</organism>